<evidence type="ECO:0000256" key="6">
    <source>
        <dbReference type="ARBA" id="ARBA00023040"/>
    </source>
</evidence>
<dbReference type="Gene3D" id="1.20.1070.10">
    <property type="entry name" value="Rhodopsin 7-helix transmembrane proteins"/>
    <property type="match status" value="1"/>
</dbReference>
<dbReference type="PANTHER" id="PTHR24247">
    <property type="entry name" value="5-HYDROXYTRYPTAMINE RECEPTOR"/>
    <property type="match status" value="1"/>
</dbReference>
<dbReference type="VEuPathDB" id="VectorBase:LDEU008822"/>
<evidence type="ECO:0000256" key="8">
    <source>
        <dbReference type="ARBA" id="ARBA00023170"/>
    </source>
</evidence>
<dbReference type="GO" id="GO:0004993">
    <property type="term" value="F:G protein-coupled serotonin receptor activity"/>
    <property type="evidence" value="ECO:0007669"/>
    <property type="project" value="TreeGrafter"/>
</dbReference>
<gene>
    <name evidence="12" type="ORF">B4U80_02795</name>
</gene>
<dbReference type="EMBL" id="NCKV01006886">
    <property type="protein sequence ID" value="RWS23218.1"/>
    <property type="molecule type" value="Genomic_DNA"/>
</dbReference>
<evidence type="ECO:0000256" key="1">
    <source>
        <dbReference type="ARBA" id="ARBA00004651"/>
    </source>
</evidence>
<keyword evidence="13" id="KW-1185">Reference proteome</keyword>
<dbReference type="PROSITE" id="PS50262">
    <property type="entry name" value="G_PROTEIN_RECEP_F1_2"/>
    <property type="match status" value="1"/>
</dbReference>
<feature type="transmembrane region" description="Helical" evidence="10">
    <location>
        <begin position="40"/>
        <end position="62"/>
    </location>
</feature>
<comment type="similarity">
    <text evidence="2">Belongs to the G-protein coupled receptor 1 family.</text>
</comment>
<evidence type="ECO:0000256" key="2">
    <source>
        <dbReference type="ARBA" id="ARBA00010663"/>
    </source>
</evidence>
<sequence length="201" mass="23147">MAVLAWSLALIIAVFPTLVIPAIFNVFHWSDAECFYPAGYIFYITFCQYLIPLFVINIIFYFTYKVIQGKLDFAIHIEGEKTADEKCANTNCGEISLTSSNIGIEESEQSCCKVPSNNSFANERRAVRVLAIVVIAYFVCWAPFIIMDNIFYYWPHLTRTTPHAVVNVVYWIGYINAACNPIIYTIFNYDFRNAFKKLFCR</sequence>
<proteinExistence type="inferred from homology"/>
<evidence type="ECO:0000313" key="12">
    <source>
        <dbReference type="EMBL" id="RWS23218.1"/>
    </source>
</evidence>
<protein>
    <submittedName>
        <fullName evidence="12">Tyramine receptor 1-like protein</fullName>
    </submittedName>
</protein>
<reference evidence="12 13" key="1">
    <citation type="journal article" date="2018" name="Gigascience">
        <title>Genomes of trombidid mites reveal novel predicted allergens and laterally-transferred genes associated with secondary metabolism.</title>
        <authorList>
            <person name="Dong X."/>
            <person name="Chaisiri K."/>
            <person name="Xia D."/>
            <person name="Armstrong S.D."/>
            <person name="Fang Y."/>
            <person name="Donnelly M.J."/>
            <person name="Kadowaki T."/>
            <person name="McGarry J.W."/>
            <person name="Darby A.C."/>
            <person name="Makepeace B.L."/>
        </authorList>
    </citation>
    <scope>NUCLEOTIDE SEQUENCE [LARGE SCALE GENOMIC DNA]</scope>
    <source>
        <strain evidence="12">UoL-UT</strain>
    </source>
</reference>
<keyword evidence="3" id="KW-1003">Cell membrane</keyword>
<evidence type="ECO:0000256" key="4">
    <source>
        <dbReference type="ARBA" id="ARBA00022692"/>
    </source>
</evidence>
<dbReference type="PANTHER" id="PTHR24247:SF202">
    <property type="entry name" value="5-HYDROXYTRYPTAMINE RECEPTOR 1"/>
    <property type="match status" value="1"/>
</dbReference>
<dbReference type="InterPro" id="IPR017452">
    <property type="entry name" value="GPCR_Rhodpsn_7TM"/>
</dbReference>
<evidence type="ECO:0000256" key="3">
    <source>
        <dbReference type="ARBA" id="ARBA00022475"/>
    </source>
</evidence>
<evidence type="ECO:0000313" key="13">
    <source>
        <dbReference type="Proteomes" id="UP000288716"/>
    </source>
</evidence>
<name>A0A443S6P0_9ACAR</name>
<keyword evidence="8 12" id="KW-0675">Receptor</keyword>
<keyword evidence="7 10" id="KW-0472">Membrane</keyword>
<dbReference type="Proteomes" id="UP000288716">
    <property type="component" value="Unassembled WGS sequence"/>
</dbReference>
<feature type="transmembrane region" description="Helical" evidence="10">
    <location>
        <begin position="164"/>
        <end position="187"/>
    </location>
</feature>
<keyword evidence="9" id="KW-0807">Transducer</keyword>
<keyword evidence="5 10" id="KW-1133">Transmembrane helix</keyword>
<dbReference type="GO" id="GO:0007268">
    <property type="term" value="P:chemical synaptic transmission"/>
    <property type="evidence" value="ECO:0007669"/>
    <property type="project" value="TreeGrafter"/>
</dbReference>
<evidence type="ECO:0000256" key="9">
    <source>
        <dbReference type="ARBA" id="ARBA00023224"/>
    </source>
</evidence>
<feature type="domain" description="G-protein coupled receptors family 1 profile" evidence="11">
    <location>
        <begin position="1"/>
        <end position="184"/>
    </location>
</feature>
<dbReference type="GO" id="GO:0005886">
    <property type="term" value="C:plasma membrane"/>
    <property type="evidence" value="ECO:0007669"/>
    <property type="project" value="UniProtKB-SubCell"/>
</dbReference>
<comment type="caution">
    <text evidence="12">The sequence shown here is derived from an EMBL/GenBank/DDBJ whole genome shotgun (WGS) entry which is preliminary data.</text>
</comment>
<dbReference type="Pfam" id="PF00001">
    <property type="entry name" value="7tm_1"/>
    <property type="match status" value="1"/>
</dbReference>
<feature type="transmembrane region" description="Helical" evidence="10">
    <location>
        <begin position="129"/>
        <end position="152"/>
    </location>
</feature>
<evidence type="ECO:0000256" key="10">
    <source>
        <dbReference type="SAM" id="Phobius"/>
    </source>
</evidence>
<keyword evidence="6" id="KW-0297">G-protein coupled receptor</keyword>
<dbReference type="GO" id="GO:0030425">
    <property type="term" value="C:dendrite"/>
    <property type="evidence" value="ECO:0007669"/>
    <property type="project" value="TreeGrafter"/>
</dbReference>
<dbReference type="STRING" id="299467.A0A443S6P0"/>
<dbReference type="PRINTS" id="PR00237">
    <property type="entry name" value="GPCRRHODOPSN"/>
</dbReference>
<accession>A0A443S6P0</accession>
<dbReference type="GO" id="GO:0045202">
    <property type="term" value="C:synapse"/>
    <property type="evidence" value="ECO:0007669"/>
    <property type="project" value="GOC"/>
</dbReference>
<dbReference type="InterPro" id="IPR000276">
    <property type="entry name" value="GPCR_Rhodpsn"/>
</dbReference>
<evidence type="ECO:0000256" key="5">
    <source>
        <dbReference type="ARBA" id="ARBA00022989"/>
    </source>
</evidence>
<dbReference type="GO" id="GO:0007187">
    <property type="term" value="P:G protein-coupled receptor signaling pathway, coupled to cyclic nucleotide second messenger"/>
    <property type="evidence" value="ECO:0007669"/>
    <property type="project" value="TreeGrafter"/>
</dbReference>
<dbReference type="SUPFAM" id="SSF81321">
    <property type="entry name" value="Family A G protein-coupled receptor-like"/>
    <property type="match status" value="1"/>
</dbReference>
<keyword evidence="4 10" id="KW-0812">Transmembrane</keyword>
<dbReference type="OrthoDB" id="6432764at2759"/>
<comment type="subcellular location">
    <subcellularLocation>
        <location evidence="1">Cell membrane</location>
        <topology evidence="1">Multi-pass membrane protein</topology>
    </subcellularLocation>
</comment>
<evidence type="ECO:0000259" key="11">
    <source>
        <dbReference type="PROSITE" id="PS50262"/>
    </source>
</evidence>
<organism evidence="12 13">
    <name type="scientific">Leptotrombidium deliense</name>
    <dbReference type="NCBI Taxonomy" id="299467"/>
    <lineage>
        <taxon>Eukaryota</taxon>
        <taxon>Metazoa</taxon>
        <taxon>Ecdysozoa</taxon>
        <taxon>Arthropoda</taxon>
        <taxon>Chelicerata</taxon>
        <taxon>Arachnida</taxon>
        <taxon>Acari</taxon>
        <taxon>Acariformes</taxon>
        <taxon>Trombidiformes</taxon>
        <taxon>Prostigmata</taxon>
        <taxon>Anystina</taxon>
        <taxon>Parasitengona</taxon>
        <taxon>Trombiculoidea</taxon>
        <taxon>Trombiculidae</taxon>
        <taxon>Leptotrombidium</taxon>
    </lineage>
</organism>
<dbReference type="GO" id="GO:0030594">
    <property type="term" value="F:neurotransmitter receptor activity"/>
    <property type="evidence" value="ECO:0007669"/>
    <property type="project" value="TreeGrafter"/>
</dbReference>
<evidence type="ECO:0000256" key="7">
    <source>
        <dbReference type="ARBA" id="ARBA00023136"/>
    </source>
</evidence>
<dbReference type="AlphaFoldDB" id="A0A443S6P0"/>